<accession>A0A5J5E2R2</accession>
<reference evidence="5 6" key="1">
    <citation type="journal article" date="2019" name="Syst. Appl. Microbiol.">
        <title>Characterization of Bifidobacterium species in feaces of the Egyptian fruit bat: Description of B. vespertilionis sp. nov. and B. rousetti sp. nov.</title>
        <authorList>
            <person name="Modesto M."/>
            <person name="Satti M."/>
            <person name="Watanabe K."/>
            <person name="Puglisi E."/>
            <person name="Morelli L."/>
            <person name="Huang C.-H."/>
            <person name="Liou J.-S."/>
            <person name="Miyashita M."/>
            <person name="Tamura T."/>
            <person name="Saito S."/>
            <person name="Mori K."/>
            <person name="Huang L."/>
            <person name="Sciavilla P."/>
            <person name="Sandri C."/>
            <person name="Spiezio C."/>
            <person name="Vitali F."/>
            <person name="Cavalieri D."/>
            <person name="Perpetuini G."/>
            <person name="Tofalo R."/>
            <person name="Bonetti A."/>
            <person name="Arita M."/>
            <person name="Mattarelli P."/>
        </authorList>
    </citation>
    <scope>NUCLEOTIDE SEQUENCE [LARGE SCALE GENOMIC DNA]</scope>
    <source>
        <strain evidence="3 6">RST16</strain>
        <strain evidence="4 5">RST8</strain>
    </source>
</reference>
<feature type="region of interest" description="Disordered" evidence="1">
    <location>
        <begin position="26"/>
        <end position="50"/>
    </location>
</feature>
<dbReference type="OrthoDB" id="6629724at2"/>
<dbReference type="GO" id="GO:0016853">
    <property type="term" value="F:isomerase activity"/>
    <property type="evidence" value="ECO:0007669"/>
    <property type="project" value="UniProtKB-KW"/>
</dbReference>
<comment type="caution">
    <text evidence="4">The sequence shown here is derived from an EMBL/GenBank/DDBJ whole genome shotgun (WGS) entry which is preliminary data.</text>
</comment>
<evidence type="ECO:0000313" key="5">
    <source>
        <dbReference type="Proteomes" id="UP000345527"/>
    </source>
</evidence>
<dbReference type="InterPro" id="IPR050312">
    <property type="entry name" value="IolE/XylAMocC-like"/>
</dbReference>
<proteinExistence type="predicted"/>
<evidence type="ECO:0000259" key="2">
    <source>
        <dbReference type="Pfam" id="PF01261"/>
    </source>
</evidence>
<evidence type="ECO:0000313" key="6">
    <source>
        <dbReference type="Proteomes" id="UP000374630"/>
    </source>
</evidence>
<evidence type="ECO:0000256" key="1">
    <source>
        <dbReference type="SAM" id="MobiDB-lite"/>
    </source>
</evidence>
<dbReference type="SUPFAM" id="SSF51658">
    <property type="entry name" value="Xylose isomerase-like"/>
    <property type="match status" value="1"/>
</dbReference>
<sequence>MTRKPPVMTWGMLRMTGRDCASLRMTGKSAKNGGGRPQNAAPGMQPTPTDRPRIAIRAYSGGMINFGARGHDVTAADFESLAIGLEAQGARCVQLALGKSFPGVPSGPGAINPGMGEYCRATLAAHGVSVAVLGCYVNLTDPDPVRHAGAMAAFEAYLRHARYFGAPVVGTHPGRLGHIAESSARTASETAWREFRGTVERLVAVGERFGAIVGLEPCPHHALHDLDSTERLLREVDSPFLGIILDPAGHAIGDQAGDAAVDPSDPAEREVAVTEEAFRRFGDRIVAFHLKDFTVERGADGPTAIVPCQIGDGIAPVARLLQIVDRHRPYLPVITEGTRDDRIGEAIRNHSS</sequence>
<dbReference type="Gene3D" id="3.20.20.150">
    <property type="entry name" value="Divalent-metal-dependent TIM barrel enzymes"/>
    <property type="match status" value="1"/>
</dbReference>
<dbReference type="EMBL" id="RZNZ01000014">
    <property type="protein sequence ID" value="KAA8818634.1"/>
    <property type="molecule type" value="Genomic_DNA"/>
</dbReference>
<name>A0A5J5E2R2_9BIFI</name>
<dbReference type="InterPro" id="IPR036237">
    <property type="entry name" value="Xyl_isomerase-like_sf"/>
</dbReference>
<dbReference type="Proteomes" id="UP000374630">
    <property type="component" value="Unassembled WGS sequence"/>
</dbReference>
<keyword evidence="4" id="KW-0413">Isomerase</keyword>
<gene>
    <name evidence="4" type="ORF">EM848_06985</name>
    <name evidence="3" type="ORF">EMO90_09700</name>
</gene>
<dbReference type="Pfam" id="PF01261">
    <property type="entry name" value="AP_endonuc_2"/>
    <property type="match status" value="1"/>
</dbReference>
<keyword evidence="6" id="KW-1185">Reference proteome</keyword>
<dbReference type="PANTHER" id="PTHR12110">
    <property type="entry name" value="HYDROXYPYRUVATE ISOMERASE"/>
    <property type="match status" value="1"/>
</dbReference>
<organism evidence="4 5">
    <name type="scientific">Bifidobacterium vespertilionis</name>
    <dbReference type="NCBI Taxonomy" id="2562524"/>
    <lineage>
        <taxon>Bacteria</taxon>
        <taxon>Bacillati</taxon>
        <taxon>Actinomycetota</taxon>
        <taxon>Actinomycetes</taxon>
        <taxon>Bifidobacteriales</taxon>
        <taxon>Bifidobacteriaceae</taxon>
        <taxon>Bifidobacterium</taxon>
    </lineage>
</organism>
<dbReference type="AlphaFoldDB" id="A0A5J5E2R2"/>
<evidence type="ECO:0000313" key="4">
    <source>
        <dbReference type="EMBL" id="KAA8823089.1"/>
    </source>
</evidence>
<feature type="domain" description="Xylose isomerase-like TIM barrel" evidence="2">
    <location>
        <begin position="89"/>
        <end position="328"/>
    </location>
</feature>
<dbReference type="InterPro" id="IPR013022">
    <property type="entry name" value="Xyl_isomerase-like_TIM-brl"/>
</dbReference>
<evidence type="ECO:0000313" key="3">
    <source>
        <dbReference type="EMBL" id="KAA8818634.1"/>
    </source>
</evidence>
<dbReference type="Proteomes" id="UP000345527">
    <property type="component" value="Unassembled WGS sequence"/>
</dbReference>
<dbReference type="PANTHER" id="PTHR12110:SF21">
    <property type="entry name" value="XYLOSE ISOMERASE-LIKE TIM BARREL DOMAIN-CONTAINING PROTEIN"/>
    <property type="match status" value="1"/>
</dbReference>
<protein>
    <submittedName>
        <fullName evidence="4">Sugar phosphate isomerase/epimerase</fullName>
    </submittedName>
</protein>
<dbReference type="EMBL" id="RZOA01000012">
    <property type="protein sequence ID" value="KAA8823089.1"/>
    <property type="molecule type" value="Genomic_DNA"/>
</dbReference>